<accession>A0A2T0UXK1</accession>
<keyword evidence="2" id="KW-1133">Transmembrane helix</keyword>
<evidence type="ECO:0000313" key="4">
    <source>
        <dbReference type="Proteomes" id="UP000237822"/>
    </source>
</evidence>
<dbReference type="AlphaFoldDB" id="A0A2T0UXK1"/>
<feature type="region of interest" description="Disordered" evidence="1">
    <location>
        <begin position="25"/>
        <end position="45"/>
    </location>
</feature>
<organism evidence="3 4">
    <name type="scientific">Knoellia remsis</name>
    <dbReference type="NCBI Taxonomy" id="407159"/>
    <lineage>
        <taxon>Bacteria</taxon>
        <taxon>Bacillati</taxon>
        <taxon>Actinomycetota</taxon>
        <taxon>Actinomycetes</taxon>
        <taxon>Micrococcales</taxon>
        <taxon>Intrasporangiaceae</taxon>
        <taxon>Knoellia</taxon>
    </lineage>
</organism>
<feature type="transmembrane region" description="Helical" evidence="2">
    <location>
        <begin position="438"/>
        <end position="455"/>
    </location>
</feature>
<reference evidence="3 4" key="1">
    <citation type="submission" date="2018-03" db="EMBL/GenBank/DDBJ databases">
        <title>Genomic Encyclopedia of Archaeal and Bacterial Type Strains, Phase II (KMG-II): from individual species to whole genera.</title>
        <authorList>
            <person name="Goeker M."/>
        </authorList>
    </citation>
    <scope>NUCLEOTIDE SEQUENCE [LARGE SCALE GENOMIC DNA]</scope>
    <source>
        <strain evidence="3 4">ATCC BAA-1496</strain>
    </source>
</reference>
<feature type="transmembrane region" description="Helical" evidence="2">
    <location>
        <begin position="110"/>
        <end position="129"/>
    </location>
</feature>
<gene>
    <name evidence="3" type="ORF">BCF74_10489</name>
</gene>
<feature type="region of interest" description="Disordered" evidence="1">
    <location>
        <begin position="484"/>
        <end position="504"/>
    </location>
</feature>
<feature type="transmembrane region" description="Helical" evidence="2">
    <location>
        <begin position="274"/>
        <end position="294"/>
    </location>
</feature>
<sequence length="504" mass="53446">MRSTAADGVVEERWGRVPRFAWAGGVPTRGNGAGSRQTSSAADGATPGGPSSFPYAACALAVGWLACLGVLQWSVVRFRTAIVLTLTAGAVGLGLWLWRRAEIRSAPPWLVPMVLLASVAITWTVPLFSYLGGGALTAALTVLTVVGVAGAALLAAPTAARARAAYGIAVVGHVVTAAVATIGDPAPKIDVWVTLQQASDALARGENFYDLTWTDSPGIQDAFTYLPWTAVLLAPGRWLGGDVRWALAFWSVVLFAGIWALSRPRPGDAASTPCASAFRAAVPVTALVVAPGTLTQVDQAWTEPLLAAGIVWWAVLVRRGHAWWAVVPLALACASKQHLALLLPLLLLWRPFGARRAVATGALTGVLIAPWFLASPSDFVNDTVTLLLGFHPIRFANTWYLWFLNEHGVTLPFWVTGLVVLGALAAAAWAIHRRQPELGELLRWFAFVLLVANLVNKQAFYNQFWLSAALVAMSLAVPVLSGRATDDPEPATPQGDAARRATAS</sequence>
<feature type="transmembrane region" description="Helical" evidence="2">
    <location>
        <begin position="164"/>
        <end position="183"/>
    </location>
</feature>
<feature type="transmembrane region" description="Helical" evidence="2">
    <location>
        <begin position="411"/>
        <end position="431"/>
    </location>
</feature>
<dbReference type="OrthoDB" id="4841877at2"/>
<keyword evidence="2" id="KW-0812">Transmembrane</keyword>
<feature type="transmembrane region" description="Helical" evidence="2">
    <location>
        <begin position="53"/>
        <end position="75"/>
    </location>
</feature>
<evidence type="ECO:0000256" key="2">
    <source>
        <dbReference type="SAM" id="Phobius"/>
    </source>
</evidence>
<dbReference type="EMBL" id="PVTI01000004">
    <property type="protein sequence ID" value="PRY62653.1"/>
    <property type="molecule type" value="Genomic_DNA"/>
</dbReference>
<keyword evidence="4" id="KW-1185">Reference proteome</keyword>
<dbReference type="Proteomes" id="UP000237822">
    <property type="component" value="Unassembled WGS sequence"/>
</dbReference>
<feature type="transmembrane region" description="Helical" evidence="2">
    <location>
        <begin position="356"/>
        <end position="374"/>
    </location>
</feature>
<feature type="transmembrane region" description="Helical" evidence="2">
    <location>
        <begin position="322"/>
        <end position="349"/>
    </location>
</feature>
<comment type="caution">
    <text evidence="3">The sequence shown here is derived from an EMBL/GenBank/DDBJ whole genome shotgun (WGS) entry which is preliminary data.</text>
</comment>
<feature type="transmembrane region" description="Helical" evidence="2">
    <location>
        <begin position="135"/>
        <end position="157"/>
    </location>
</feature>
<feature type="transmembrane region" description="Helical" evidence="2">
    <location>
        <begin position="81"/>
        <end position="98"/>
    </location>
</feature>
<evidence type="ECO:0000256" key="1">
    <source>
        <dbReference type="SAM" id="MobiDB-lite"/>
    </source>
</evidence>
<protein>
    <submittedName>
        <fullName evidence="3">Uncharacterized protein DUF2029</fullName>
    </submittedName>
</protein>
<keyword evidence="2" id="KW-0472">Membrane</keyword>
<feature type="transmembrane region" description="Helical" evidence="2">
    <location>
        <begin position="243"/>
        <end position="262"/>
    </location>
</feature>
<proteinExistence type="predicted"/>
<evidence type="ECO:0000313" key="3">
    <source>
        <dbReference type="EMBL" id="PRY62653.1"/>
    </source>
</evidence>
<name>A0A2T0UXK1_9MICO</name>